<dbReference type="GeneTree" id="ENSGT00940000153096"/>
<dbReference type="PANTHER" id="PTHR11431">
    <property type="entry name" value="FERRITIN"/>
    <property type="match status" value="1"/>
</dbReference>
<dbReference type="GO" id="GO:0006879">
    <property type="term" value="P:intracellular iron ion homeostasis"/>
    <property type="evidence" value="ECO:0007669"/>
    <property type="project" value="UniProtKB-KW"/>
</dbReference>
<dbReference type="HOGENOM" id="CLU_065681_4_1_1"/>
<dbReference type="InterPro" id="IPR001519">
    <property type="entry name" value="Ferritin"/>
</dbReference>
<dbReference type="GO" id="GO:0008198">
    <property type="term" value="F:ferrous iron binding"/>
    <property type="evidence" value="ECO:0007669"/>
    <property type="project" value="TreeGrafter"/>
</dbReference>
<reference evidence="13" key="2">
    <citation type="submission" date="2025-08" db="UniProtKB">
        <authorList>
            <consortium name="Ensembl"/>
        </authorList>
    </citation>
    <scope>IDENTIFICATION</scope>
    <source>
        <strain evidence="13">Isolate ISIS603380</strain>
    </source>
</reference>
<evidence type="ECO:0000313" key="14">
    <source>
        <dbReference type="Proteomes" id="UP000007646"/>
    </source>
</evidence>
<dbReference type="AlphaFoldDB" id="G3TY46"/>
<evidence type="ECO:0000256" key="11">
    <source>
        <dbReference type="RuleBase" id="RU361145"/>
    </source>
</evidence>
<keyword evidence="6 10" id="KW-0408">Iron</keyword>
<dbReference type="SUPFAM" id="SSF47240">
    <property type="entry name" value="Ferritin-like"/>
    <property type="match status" value="1"/>
</dbReference>
<keyword evidence="5 10" id="KW-0479">Metal-binding</keyword>
<dbReference type="InterPro" id="IPR009078">
    <property type="entry name" value="Ferritin-like_SF"/>
</dbReference>
<dbReference type="PROSITE" id="PS50905">
    <property type="entry name" value="FERRITIN_LIKE"/>
    <property type="match status" value="1"/>
</dbReference>
<proteinExistence type="inferred from homology"/>
<comment type="subcellular location">
    <subcellularLocation>
        <location evidence="9">Autolysosome</location>
    </subcellularLocation>
    <subcellularLocation>
        <location evidence="1">Cytoplasm</location>
    </subcellularLocation>
</comment>
<evidence type="ECO:0000256" key="2">
    <source>
        <dbReference type="ARBA" id="ARBA00007513"/>
    </source>
</evidence>
<evidence type="ECO:0000259" key="12">
    <source>
        <dbReference type="PROSITE" id="PS50905"/>
    </source>
</evidence>
<keyword evidence="4" id="KW-0963">Cytoplasm</keyword>
<dbReference type="InterPro" id="IPR008331">
    <property type="entry name" value="Ferritin_DPS_dom"/>
</dbReference>
<evidence type="ECO:0000256" key="7">
    <source>
        <dbReference type="ARBA" id="ARBA00023228"/>
    </source>
</evidence>
<evidence type="ECO:0000313" key="13">
    <source>
        <dbReference type="Ensembl" id="ENSLAFP00000020504.1"/>
    </source>
</evidence>
<evidence type="ECO:0000256" key="4">
    <source>
        <dbReference type="ARBA" id="ARBA00022490"/>
    </source>
</evidence>
<organism evidence="13 14">
    <name type="scientific">Loxodonta africana</name>
    <name type="common">African elephant</name>
    <dbReference type="NCBI Taxonomy" id="9785"/>
    <lineage>
        <taxon>Eukaryota</taxon>
        <taxon>Metazoa</taxon>
        <taxon>Chordata</taxon>
        <taxon>Craniata</taxon>
        <taxon>Vertebrata</taxon>
        <taxon>Euteleostomi</taxon>
        <taxon>Mammalia</taxon>
        <taxon>Eutheria</taxon>
        <taxon>Afrotheria</taxon>
        <taxon>Proboscidea</taxon>
        <taxon>Elephantidae</taxon>
        <taxon>Loxodonta</taxon>
    </lineage>
</organism>
<dbReference type="Proteomes" id="UP000007646">
    <property type="component" value="Unassembled WGS sequence"/>
</dbReference>
<dbReference type="PANTHER" id="PTHR11431:SF47">
    <property type="entry name" value="FERRITIN LIGHT CHAIN"/>
    <property type="match status" value="1"/>
</dbReference>
<protein>
    <recommendedName>
        <fullName evidence="11">Ferritin</fullName>
    </recommendedName>
</protein>
<dbReference type="FunFam" id="1.20.1260.10:FF:000009">
    <property type="entry name" value="Ferritin light chain"/>
    <property type="match status" value="1"/>
</dbReference>
<evidence type="ECO:0000256" key="3">
    <source>
        <dbReference type="ARBA" id="ARBA00022434"/>
    </source>
</evidence>
<evidence type="ECO:0000256" key="5">
    <source>
        <dbReference type="ARBA" id="ARBA00022723"/>
    </source>
</evidence>
<feature type="domain" description="Ferritin-like diiron" evidence="12">
    <location>
        <begin position="1"/>
        <end position="139"/>
    </location>
</feature>
<dbReference type="eggNOG" id="KOG2332">
    <property type="taxonomic scope" value="Eukaryota"/>
</dbReference>
<keyword evidence="8" id="KW-0968">Cytoplasmic vesicle</keyword>
<accession>G3TY46</accession>
<keyword evidence="3 11" id="KW-0409">Iron storage</keyword>
<dbReference type="InterPro" id="IPR009040">
    <property type="entry name" value="Ferritin-like_diiron"/>
</dbReference>
<dbReference type="InterPro" id="IPR012347">
    <property type="entry name" value="Ferritin-like"/>
</dbReference>
<name>G3TY46_LOXAF</name>
<reference evidence="13" key="3">
    <citation type="submission" date="2025-09" db="UniProtKB">
        <authorList>
            <consortium name="Ensembl"/>
        </authorList>
    </citation>
    <scope>IDENTIFICATION</scope>
    <source>
        <strain evidence="13">Isolate ISIS603380</strain>
    </source>
</reference>
<dbReference type="Gene3D" id="1.20.1260.10">
    <property type="match status" value="1"/>
</dbReference>
<evidence type="ECO:0000256" key="8">
    <source>
        <dbReference type="ARBA" id="ARBA00023329"/>
    </source>
</evidence>
<dbReference type="Pfam" id="PF00210">
    <property type="entry name" value="Ferritin"/>
    <property type="match status" value="1"/>
</dbReference>
<dbReference type="GO" id="GO:0044754">
    <property type="term" value="C:autolysosome"/>
    <property type="evidence" value="ECO:0007669"/>
    <property type="project" value="UniProtKB-SubCell"/>
</dbReference>
<feature type="binding site" evidence="10">
    <location>
        <position position="88"/>
    </location>
    <ligand>
        <name>Fe cation</name>
        <dbReference type="ChEBI" id="CHEBI:24875"/>
        <label>1</label>
    </ligand>
</feature>
<evidence type="ECO:0000256" key="9">
    <source>
        <dbReference type="ARBA" id="ARBA00044942"/>
    </source>
</evidence>
<dbReference type="GO" id="GO:0031410">
    <property type="term" value="C:cytoplasmic vesicle"/>
    <property type="evidence" value="ECO:0007669"/>
    <property type="project" value="UniProtKB-KW"/>
</dbReference>
<evidence type="ECO:0000256" key="6">
    <source>
        <dbReference type="ARBA" id="ARBA00023004"/>
    </source>
</evidence>
<evidence type="ECO:0000256" key="10">
    <source>
        <dbReference type="PIRSR" id="PIRSR601519-1"/>
    </source>
</evidence>
<dbReference type="GO" id="GO:0006826">
    <property type="term" value="P:iron ion transport"/>
    <property type="evidence" value="ECO:0007669"/>
    <property type="project" value="InterPro"/>
</dbReference>
<comment type="function">
    <text evidence="11">Stores iron in a soluble, non-toxic, readily available form. Important for iron homeostasis. Iron is taken up in the ferrous form and deposited as ferric hydroxides after oxidation.</text>
</comment>
<dbReference type="OMA" id="YFDRDHV"/>
<comment type="similarity">
    <text evidence="2 11">Belongs to the ferritin family.</text>
</comment>
<keyword evidence="7" id="KW-0458">Lysosome</keyword>
<evidence type="ECO:0000256" key="1">
    <source>
        <dbReference type="ARBA" id="ARBA00004496"/>
    </source>
</evidence>
<dbReference type="InParanoid" id="G3TY46"/>
<dbReference type="STRING" id="9785.ENSLAFP00000020504"/>
<keyword evidence="14" id="KW-1185">Reference proteome</keyword>
<reference evidence="13 14" key="1">
    <citation type="submission" date="2009-06" db="EMBL/GenBank/DDBJ databases">
        <title>The Genome Sequence of Loxodonta africana (African elephant).</title>
        <authorList>
            <person name="Di Palma F."/>
            <person name="Heiman D."/>
            <person name="Young S."/>
            <person name="Johnson J."/>
            <person name="Lander E.S."/>
            <person name="Lindblad-Toh K."/>
        </authorList>
    </citation>
    <scope>NUCLEOTIDE SEQUENCE [LARGE SCALE GENOMIC DNA]</scope>
    <source>
        <strain evidence="13 14">Isolate ISIS603380</strain>
    </source>
</reference>
<dbReference type="GO" id="GO:0008199">
    <property type="term" value="F:ferric iron binding"/>
    <property type="evidence" value="ECO:0007669"/>
    <property type="project" value="InterPro"/>
</dbReference>
<sequence>AAVYLLVSLCLRASYTYLSLSFYFDRDHVALEGVGHFFRELVKEKRERAERLLKLQNRGGHFLFQDMQKPQAECERTLDAVEAIMALEKNLNQTVWDLHVVGSTHTPHLCDFLESHLLDEDVKLLKKMGNRVTNLLELAVLGEYLLERLSLKHN</sequence>
<dbReference type="Ensembl" id="ENSLAFT00000029514.1">
    <property type="protein sequence ID" value="ENSLAFP00000020504.1"/>
    <property type="gene ID" value="ENSLAFG00000029899.1"/>
</dbReference>